<proteinExistence type="predicted"/>
<name>A0ACB9ICS0_9ASTR</name>
<sequence>MPGKQNEQRITAVGMDDHRFLYSVALSIHCLLDYFDRPKLQAIGGGSMTSTTLYQTTGNVVGETGFVNITDLVGGSKFGFGSGGTGSRLDALYERSVKQIPYNLSVLEISSPVTVSGILKAPLRSDANITTLLEKAGCKTFANLISDVAVKASGLPECRVAGCRVAENSLARFGVTRVAV</sequence>
<organism evidence="1 2">
    <name type="scientific">Smallanthus sonchifolius</name>
    <dbReference type="NCBI Taxonomy" id="185202"/>
    <lineage>
        <taxon>Eukaryota</taxon>
        <taxon>Viridiplantae</taxon>
        <taxon>Streptophyta</taxon>
        <taxon>Embryophyta</taxon>
        <taxon>Tracheophyta</taxon>
        <taxon>Spermatophyta</taxon>
        <taxon>Magnoliopsida</taxon>
        <taxon>eudicotyledons</taxon>
        <taxon>Gunneridae</taxon>
        <taxon>Pentapetalae</taxon>
        <taxon>asterids</taxon>
        <taxon>campanulids</taxon>
        <taxon>Asterales</taxon>
        <taxon>Asteraceae</taxon>
        <taxon>Asteroideae</taxon>
        <taxon>Heliantheae alliance</taxon>
        <taxon>Millerieae</taxon>
        <taxon>Smallanthus</taxon>
    </lineage>
</organism>
<evidence type="ECO:0000313" key="2">
    <source>
        <dbReference type="Proteomes" id="UP001056120"/>
    </source>
</evidence>
<accession>A0ACB9ICS0</accession>
<gene>
    <name evidence="1" type="ORF">L1987_21923</name>
</gene>
<dbReference type="EMBL" id="CM042025">
    <property type="protein sequence ID" value="KAI3806033.1"/>
    <property type="molecule type" value="Genomic_DNA"/>
</dbReference>
<reference evidence="1 2" key="2">
    <citation type="journal article" date="2022" name="Mol. Ecol. Resour.">
        <title>The genomes of chicory, endive, great burdock and yacon provide insights into Asteraceae paleo-polyploidization history and plant inulin production.</title>
        <authorList>
            <person name="Fan W."/>
            <person name="Wang S."/>
            <person name="Wang H."/>
            <person name="Wang A."/>
            <person name="Jiang F."/>
            <person name="Liu H."/>
            <person name="Zhao H."/>
            <person name="Xu D."/>
            <person name="Zhang Y."/>
        </authorList>
    </citation>
    <scope>NUCLEOTIDE SEQUENCE [LARGE SCALE GENOMIC DNA]</scope>
    <source>
        <strain evidence="2">cv. Yunnan</strain>
        <tissue evidence="1">Leaves</tissue>
    </source>
</reference>
<evidence type="ECO:0000313" key="1">
    <source>
        <dbReference type="EMBL" id="KAI3806033.1"/>
    </source>
</evidence>
<reference evidence="2" key="1">
    <citation type="journal article" date="2022" name="Mol. Ecol. Resour.">
        <title>The genomes of chicory, endive, great burdock and yacon provide insights into Asteraceae palaeo-polyploidization history and plant inulin production.</title>
        <authorList>
            <person name="Fan W."/>
            <person name="Wang S."/>
            <person name="Wang H."/>
            <person name="Wang A."/>
            <person name="Jiang F."/>
            <person name="Liu H."/>
            <person name="Zhao H."/>
            <person name="Xu D."/>
            <person name="Zhang Y."/>
        </authorList>
    </citation>
    <scope>NUCLEOTIDE SEQUENCE [LARGE SCALE GENOMIC DNA]</scope>
    <source>
        <strain evidence="2">cv. Yunnan</strain>
    </source>
</reference>
<dbReference type="Proteomes" id="UP001056120">
    <property type="component" value="Linkage Group LG08"/>
</dbReference>
<protein>
    <submittedName>
        <fullName evidence="1">Uncharacterized protein</fullName>
    </submittedName>
</protein>
<comment type="caution">
    <text evidence="1">The sequence shown here is derived from an EMBL/GenBank/DDBJ whole genome shotgun (WGS) entry which is preliminary data.</text>
</comment>
<keyword evidence="2" id="KW-1185">Reference proteome</keyword>